<reference evidence="12 13" key="1">
    <citation type="journal article" date="2020" name="Microorganisms">
        <title>Osmotic Adaptation and Compatible Solute Biosynthesis of Phototrophic Bacteria as Revealed from Genome Analyses.</title>
        <authorList>
            <person name="Imhoff J.F."/>
            <person name="Rahn T."/>
            <person name="Kunzel S."/>
            <person name="Keller A."/>
            <person name="Neulinger S.C."/>
        </authorList>
    </citation>
    <scope>NUCLEOTIDE SEQUENCE [LARGE SCALE GENOMIC DNA]</scope>
    <source>
        <strain evidence="12 13">DSM 15116</strain>
    </source>
</reference>
<dbReference type="HAMAP" id="MF_00237">
    <property type="entry name" value="TatB"/>
    <property type="match status" value="1"/>
</dbReference>
<evidence type="ECO:0000256" key="6">
    <source>
        <dbReference type="ARBA" id="ARBA00022989"/>
    </source>
</evidence>
<keyword evidence="4 9" id="KW-0812">Transmembrane</keyword>
<keyword evidence="5 9" id="KW-0653">Protein transport</keyword>
<evidence type="ECO:0000256" key="10">
    <source>
        <dbReference type="SAM" id="MobiDB-lite"/>
    </source>
</evidence>
<evidence type="ECO:0000256" key="1">
    <source>
        <dbReference type="ARBA" id="ARBA00004167"/>
    </source>
</evidence>
<evidence type="ECO:0000256" key="3">
    <source>
        <dbReference type="ARBA" id="ARBA00022475"/>
    </source>
</evidence>
<dbReference type="NCBIfam" id="TIGR01410">
    <property type="entry name" value="tatB"/>
    <property type="match status" value="1"/>
</dbReference>
<evidence type="ECO:0000313" key="13">
    <source>
        <dbReference type="Proteomes" id="UP000738126"/>
    </source>
</evidence>
<keyword evidence="2 9" id="KW-0813">Transport</keyword>
<dbReference type="RefSeq" id="WP_200259284.1">
    <property type="nucleotide sequence ID" value="NZ_NRSH01000085.1"/>
</dbReference>
<comment type="function">
    <text evidence="9">Part of the twin-arginine translocation (Tat) system that transports large folded proteins containing a characteristic twin-arginine motif in their signal peptide across membranes. Together with TatC, TatB is part of a receptor directly interacting with Tat signal peptides. TatB may form an oligomeric binding site that transiently accommodates folded Tat precursor proteins before their translocation.</text>
</comment>
<feature type="transmembrane region" description="Helical" evidence="11">
    <location>
        <begin position="6"/>
        <end position="22"/>
    </location>
</feature>
<evidence type="ECO:0000256" key="5">
    <source>
        <dbReference type="ARBA" id="ARBA00022927"/>
    </source>
</evidence>
<evidence type="ECO:0000256" key="7">
    <source>
        <dbReference type="ARBA" id="ARBA00023010"/>
    </source>
</evidence>
<organism evidence="12 13">
    <name type="scientific">Halorhodospira neutriphila</name>
    <dbReference type="NCBI Taxonomy" id="168379"/>
    <lineage>
        <taxon>Bacteria</taxon>
        <taxon>Pseudomonadati</taxon>
        <taxon>Pseudomonadota</taxon>
        <taxon>Gammaproteobacteria</taxon>
        <taxon>Chromatiales</taxon>
        <taxon>Ectothiorhodospiraceae</taxon>
        <taxon>Halorhodospira</taxon>
    </lineage>
</organism>
<keyword evidence="8 9" id="KW-0472">Membrane</keyword>
<evidence type="ECO:0000256" key="2">
    <source>
        <dbReference type="ARBA" id="ARBA00022448"/>
    </source>
</evidence>
<evidence type="ECO:0000256" key="9">
    <source>
        <dbReference type="HAMAP-Rule" id="MF_00237"/>
    </source>
</evidence>
<dbReference type="PANTHER" id="PTHR33162:SF1">
    <property type="entry name" value="SEC-INDEPENDENT PROTEIN TRANSLOCASE PROTEIN TATA, CHLOROPLASTIC"/>
    <property type="match status" value="1"/>
</dbReference>
<dbReference type="InterPro" id="IPR003369">
    <property type="entry name" value="TatA/B/E"/>
</dbReference>
<keyword evidence="13" id="KW-1185">Reference proteome</keyword>
<dbReference type="Proteomes" id="UP000738126">
    <property type="component" value="Unassembled WGS sequence"/>
</dbReference>
<dbReference type="InterPro" id="IPR018448">
    <property type="entry name" value="TatB"/>
</dbReference>
<comment type="caution">
    <text evidence="12">The sequence shown here is derived from an EMBL/GenBank/DDBJ whole genome shotgun (WGS) entry which is preliminary data.</text>
</comment>
<evidence type="ECO:0000256" key="4">
    <source>
        <dbReference type="ARBA" id="ARBA00022692"/>
    </source>
</evidence>
<keyword evidence="6 9" id="KW-1133">Transmembrane helix</keyword>
<feature type="compositionally biased region" description="Basic and acidic residues" evidence="10">
    <location>
        <begin position="111"/>
        <end position="122"/>
    </location>
</feature>
<name>A0ABS1E734_9GAMM</name>
<dbReference type="PANTHER" id="PTHR33162">
    <property type="entry name" value="SEC-INDEPENDENT PROTEIN TRANSLOCASE PROTEIN TATA, CHLOROPLASTIC"/>
    <property type="match status" value="1"/>
</dbReference>
<evidence type="ECO:0000256" key="8">
    <source>
        <dbReference type="ARBA" id="ARBA00023136"/>
    </source>
</evidence>
<dbReference type="PRINTS" id="PR01506">
    <property type="entry name" value="TATBPROTEIN"/>
</dbReference>
<accession>A0ABS1E734</accession>
<feature type="region of interest" description="Disordered" evidence="10">
    <location>
        <begin position="62"/>
        <end position="122"/>
    </location>
</feature>
<sequence length="122" mass="13728">MFDLGFWEVLFICLIGLLVLGPERMARTARTLGLWLGRARASFNATRREIEQELHLEEIRRTGESLRQDVEQTGRDLKGQARELEREARASSGQGEAKSTEPGGEATEQGSEGREAGEERRQ</sequence>
<dbReference type="EMBL" id="NRSH01000085">
    <property type="protein sequence ID" value="MBK1726972.1"/>
    <property type="molecule type" value="Genomic_DNA"/>
</dbReference>
<keyword evidence="3 9" id="KW-1003">Cell membrane</keyword>
<evidence type="ECO:0000313" key="12">
    <source>
        <dbReference type="EMBL" id="MBK1726972.1"/>
    </source>
</evidence>
<evidence type="ECO:0000256" key="11">
    <source>
        <dbReference type="SAM" id="Phobius"/>
    </source>
</evidence>
<dbReference type="Gene3D" id="1.20.5.3310">
    <property type="match status" value="1"/>
</dbReference>
<protein>
    <recommendedName>
        <fullName evidence="9">Sec-independent protein translocase protein TatB</fullName>
    </recommendedName>
</protein>
<comment type="subunit">
    <text evidence="9">The Tat system comprises two distinct complexes: a TatABC complex, containing multiple copies of TatA, TatB and TatC subunits, and a separate TatA complex, containing only TatA subunits. Substrates initially bind to the TatABC complex, which probably triggers association of the separate TatA complex to form the active translocon.</text>
</comment>
<comment type="subcellular location">
    <subcellularLocation>
        <location evidence="9">Cell membrane</location>
        <topology evidence="9">Single-pass membrane protein</topology>
    </subcellularLocation>
    <subcellularLocation>
        <location evidence="1">Membrane</location>
        <topology evidence="1">Single-pass membrane protein</topology>
    </subcellularLocation>
</comment>
<gene>
    <name evidence="9 12" type="primary">tatB</name>
    <name evidence="12" type="ORF">CKO13_08045</name>
</gene>
<comment type="similarity">
    <text evidence="9">Belongs to the TatB family.</text>
</comment>
<feature type="compositionally biased region" description="Basic and acidic residues" evidence="10">
    <location>
        <begin position="62"/>
        <end position="89"/>
    </location>
</feature>
<keyword evidence="7 9" id="KW-0811">Translocation</keyword>
<dbReference type="Pfam" id="PF02416">
    <property type="entry name" value="TatA_B_E"/>
    <property type="match status" value="1"/>
</dbReference>
<proteinExistence type="inferred from homology"/>